<dbReference type="InterPro" id="IPR020568">
    <property type="entry name" value="Ribosomal_Su5_D2-typ_SF"/>
</dbReference>
<comment type="catalytic activity">
    <reaction evidence="10">
        <text>4-CDP-2-C-methyl-D-erythritol + ATP = 4-CDP-2-C-methyl-D-erythritol 2-phosphate + ADP + H(+)</text>
        <dbReference type="Rhea" id="RHEA:18437"/>
        <dbReference type="ChEBI" id="CHEBI:15378"/>
        <dbReference type="ChEBI" id="CHEBI:30616"/>
        <dbReference type="ChEBI" id="CHEBI:57823"/>
        <dbReference type="ChEBI" id="CHEBI:57919"/>
        <dbReference type="ChEBI" id="CHEBI:456216"/>
        <dbReference type="EC" id="2.7.1.148"/>
    </reaction>
</comment>
<dbReference type="PANTHER" id="PTHR43527">
    <property type="entry name" value="4-DIPHOSPHOCYTIDYL-2-C-METHYL-D-ERYTHRITOL KINASE, CHLOROPLASTIC"/>
    <property type="match status" value="1"/>
</dbReference>
<evidence type="ECO:0000259" key="12">
    <source>
        <dbReference type="Pfam" id="PF08544"/>
    </source>
</evidence>
<dbReference type="SUPFAM" id="SSF55060">
    <property type="entry name" value="GHMP Kinase, C-terminal domain"/>
    <property type="match status" value="1"/>
</dbReference>
<dbReference type="NCBIfam" id="TIGR00154">
    <property type="entry name" value="ispE"/>
    <property type="match status" value="1"/>
</dbReference>
<dbReference type="Gene3D" id="3.30.230.10">
    <property type="match status" value="1"/>
</dbReference>
<evidence type="ECO:0000256" key="8">
    <source>
        <dbReference type="ARBA" id="ARBA00023229"/>
    </source>
</evidence>
<dbReference type="InterPro" id="IPR036554">
    <property type="entry name" value="GHMP_kinase_C_sf"/>
</dbReference>
<dbReference type="Pfam" id="PF08544">
    <property type="entry name" value="GHMP_kinases_C"/>
    <property type="match status" value="1"/>
</dbReference>
<gene>
    <name evidence="10" type="primary">ispE</name>
    <name evidence="13" type="ORF">SAMN04488038_104132</name>
</gene>
<dbReference type="AlphaFoldDB" id="A0A1H9DSX5"/>
<evidence type="ECO:0000256" key="1">
    <source>
        <dbReference type="ARBA" id="ARBA00009684"/>
    </source>
</evidence>
<evidence type="ECO:0000256" key="6">
    <source>
        <dbReference type="ARBA" id="ARBA00022777"/>
    </source>
</evidence>
<reference evidence="14" key="1">
    <citation type="submission" date="2016-10" db="EMBL/GenBank/DDBJ databases">
        <authorList>
            <person name="Varghese N."/>
            <person name="Submissions S."/>
        </authorList>
    </citation>
    <scope>NUCLEOTIDE SEQUENCE [LARGE SCALE GENOMIC DNA]</scope>
    <source>
        <strain evidence="14">DSM 25927</strain>
    </source>
</reference>
<keyword evidence="4 10" id="KW-0808">Transferase</keyword>
<evidence type="ECO:0000256" key="7">
    <source>
        <dbReference type="ARBA" id="ARBA00022840"/>
    </source>
</evidence>
<sequence length="293" mass="31673">MLEARPVVLSSPLSRGFPWPAPAKLNLFLHVTGRRANGYHELQTLFQFVDVGDSLHITPRGDQELKLSGAPADLAGEDNLILRAARLLRQASGVPLGAEIHLRKQIPVGGGLGGGSSDAATTLVALNRLWNLGFPLHELAELGLQLGADVPVFVRGQAAWAESLGERLTPVDIEQPWYLILTPPVQVSTAEIFGAPELRRDHPRVQLADYLAGRCDNDCTPVTLARYPLVGEALSWLNQHAPARMSGTGASVFAAFANEAAAHRIARQVPRSWHSIVARGCNRSPLLEVIDRS</sequence>
<dbReference type="GO" id="GO:0050515">
    <property type="term" value="F:4-(cytidine 5'-diphospho)-2-C-methyl-D-erythritol kinase activity"/>
    <property type="evidence" value="ECO:0007669"/>
    <property type="project" value="UniProtKB-UniRule"/>
</dbReference>
<comment type="function">
    <text evidence="10">Catalyzes the phosphorylation of the position 2 hydroxy group of 4-diphosphocytidyl-2C-methyl-D-erythritol.</text>
</comment>
<dbReference type="NCBIfam" id="NF011202">
    <property type="entry name" value="PRK14608.1"/>
    <property type="match status" value="1"/>
</dbReference>
<dbReference type="Gene3D" id="3.30.70.890">
    <property type="entry name" value="GHMP kinase, C-terminal domain"/>
    <property type="match status" value="1"/>
</dbReference>
<feature type="active site" evidence="10">
    <location>
        <position position="149"/>
    </location>
</feature>
<evidence type="ECO:0000256" key="3">
    <source>
        <dbReference type="ARBA" id="ARBA00017473"/>
    </source>
</evidence>
<dbReference type="HAMAP" id="MF_00061">
    <property type="entry name" value="IspE"/>
    <property type="match status" value="1"/>
</dbReference>
<dbReference type="InterPro" id="IPR006204">
    <property type="entry name" value="GHMP_kinase_N_dom"/>
</dbReference>
<accession>A0A1H9DSX5</accession>
<feature type="domain" description="GHMP kinase N-terminal" evidence="11">
    <location>
        <begin position="79"/>
        <end position="156"/>
    </location>
</feature>
<evidence type="ECO:0000313" key="13">
    <source>
        <dbReference type="EMBL" id="SEQ15863.1"/>
    </source>
</evidence>
<dbReference type="PIRSF" id="PIRSF010376">
    <property type="entry name" value="IspE"/>
    <property type="match status" value="1"/>
</dbReference>
<evidence type="ECO:0000256" key="5">
    <source>
        <dbReference type="ARBA" id="ARBA00022741"/>
    </source>
</evidence>
<dbReference type="Pfam" id="PF00288">
    <property type="entry name" value="GHMP_kinases_N"/>
    <property type="match status" value="1"/>
</dbReference>
<dbReference type="InterPro" id="IPR004424">
    <property type="entry name" value="IspE"/>
</dbReference>
<evidence type="ECO:0000256" key="10">
    <source>
        <dbReference type="HAMAP-Rule" id="MF_00061"/>
    </source>
</evidence>
<evidence type="ECO:0000259" key="11">
    <source>
        <dbReference type="Pfam" id="PF00288"/>
    </source>
</evidence>
<dbReference type="SUPFAM" id="SSF54211">
    <property type="entry name" value="Ribosomal protein S5 domain 2-like"/>
    <property type="match status" value="1"/>
</dbReference>
<dbReference type="STRING" id="489703.SAMN04488038_104132"/>
<dbReference type="InterPro" id="IPR013750">
    <property type="entry name" value="GHMP_kinase_C_dom"/>
</dbReference>
<dbReference type="EMBL" id="FOFS01000004">
    <property type="protein sequence ID" value="SEQ15863.1"/>
    <property type="molecule type" value="Genomic_DNA"/>
</dbReference>
<keyword evidence="7 10" id="KW-0067">ATP-binding</keyword>
<evidence type="ECO:0000256" key="4">
    <source>
        <dbReference type="ARBA" id="ARBA00022679"/>
    </source>
</evidence>
<dbReference type="RefSeq" id="WP_093283550.1">
    <property type="nucleotide sequence ID" value="NZ_FOFS01000004.1"/>
</dbReference>
<dbReference type="GO" id="GO:0019288">
    <property type="term" value="P:isopentenyl diphosphate biosynthetic process, methylerythritol 4-phosphate pathway"/>
    <property type="evidence" value="ECO:0007669"/>
    <property type="project" value="UniProtKB-UniRule"/>
</dbReference>
<evidence type="ECO:0000256" key="2">
    <source>
        <dbReference type="ARBA" id="ARBA00012052"/>
    </source>
</evidence>
<evidence type="ECO:0000256" key="9">
    <source>
        <dbReference type="ARBA" id="ARBA00032554"/>
    </source>
</evidence>
<evidence type="ECO:0000313" key="14">
    <source>
        <dbReference type="Proteomes" id="UP000199233"/>
    </source>
</evidence>
<dbReference type="Proteomes" id="UP000199233">
    <property type="component" value="Unassembled WGS sequence"/>
</dbReference>
<proteinExistence type="inferred from homology"/>
<organism evidence="13 14">
    <name type="scientific">Solimonas aquatica</name>
    <dbReference type="NCBI Taxonomy" id="489703"/>
    <lineage>
        <taxon>Bacteria</taxon>
        <taxon>Pseudomonadati</taxon>
        <taxon>Pseudomonadota</taxon>
        <taxon>Gammaproteobacteria</taxon>
        <taxon>Nevskiales</taxon>
        <taxon>Nevskiaceae</taxon>
        <taxon>Solimonas</taxon>
    </lineage>
</organism>
<comment type="similarity">
    <text evidence="1 10">Belongs to the GHMP kinase family. IspE subfamily.</text>
</comment>
<protein>
    <recommendedName>
        <fullName evidence="3 10">4-diphosphocytidyl-2-C-methyl-D-erythritol kinase</fullName>
        <shortName evidence="10">CMK</shortName>
        <ecNumber evidence="2 10">2.7.1.148</ecNumber>
    </recommendedName>
    <alternativeName>
        <fullName evidence="9 10">4-(cytidine-5'-diphospho)-2-C-methyl-D-erythritol kinase</fullName>
    </alternativeName>
</protein>
<keyword evidence="6 10" id="KW-0418">Kinase</keyword>
<keyword evidence="8 10" id="KW-0414">Isoprene biosynthesis</keyword>
<keyword evidence="14" id="KW-1185">Reference proteome</keyword>
<dbReference type="GO" id="GO:0005524">
    <property type="term" value="F:ATP binding"/>
    <property type="evidence" value="ECO:0007669"/>
    <property type="project" value="UniProtKB-UniRule"/>
</dbReference>
<keyword evidence="5 10" id="KW-0547">Nucleotide-binding</keyword>
<feature type="active site" evidence="10">
    <location>
        <position position="24"/>
    </location>
</feature>
<dbReference type="InterPro" id="IPR014721">
    <property type="entry name" value="Ribsml_uS5_D2-typ_fold_subgr"/>
</dbReference>
<dbReference type="GO" id="GO:0016114">
    <property type="term" value="P:terpenoid biosynthetic process"/>
    <property type="evidence" value="ECO:0007669"/>
    <property type="project" value="UniProtKB-UniRule"/>
</dbReference>
<dbReference type="OrthoDB" id="9809438at2"/>
<dbReference type="UniPathway" id="UPA00056">
    <property type="reaction ID" value="UER00094"/>
</dbReference>
<dbReference type="EC" id="2.7.1.148" evidence="2 10"/>
<comment type="pathway">
    <text evidence="10">Isoprenoid biosynthesis; isopentenyl diphosphate biosynthesis via DXP pathway; isopentenyl diphosphate from 1-deoxy-D-xylulose 5-phosphate: step 3/6.</text>
</comment>
<feature type="binding site" evidence="10">
    <location>
        <begin position="107"/>
        <end position="117"/>
    </location>
    <ligand>
        <name>ATP</name>
        <dbReference type="ChEBI" id="CHEBI:30616"/>
    </ligand>
</feature>
<feature type="domain" description="GHMP kinase C-terminal" evidence="12">
    <location>
        <begin position="206"/>
        <end position="273"/>
    </location>
</feature>
<dbReference type="PANTHER" id="PTHR43527:SF2">
    <property type="entry name" value="4-DIPHOSPHOCYTIDYL-2-C-METHYL-D-ERYTHRITOL KINASE, CHLOROPLASTIC"/>
    <property type="match status" value="1"/>
</dbReference>
<name>A0A1H9DSX5_9GAMM</name>